<evidence type="ECO:0000313" key="3">
    <source>
        <dbReference type="Proteomes" id="UP000632766"/>
    </source>
</evidence>
<dbReference type="SUPFAM" id="SSF52833">
    <property type="entry name" value="Thioredoxin-like"/>
    <property type="match status" value="1"/>
</dbReference>
<gene>
    <name evidence="2" type="ORF">I8748_07750</name>
</gene>
<comment type="caution">
    <text evidence="2">The sequence shown here is derived from an EMBL/GenBank/DDBJ whole genome shotgun (WGS) entry which is preliminary data.</text>
</comment>
<dbReference type="InterPro" id="IPR036249">
    <property type="entry name" value="Thioredoxin-like_sf"/>
</dbReference>
<reference evidence="2 3" key="1">
    <citation type="journal article" date="2021" name="Int. J. Syst. Evol. Microbiol.">
        <title>Amazonocrinis nigriterrae gen. nov., sp. nov., Atlanticothrix silvestris gen. nov., sp. nov. and Dendronalium phyllosphericum gen. nov., sp. nov., nostocacean cyanobacteria from Brazilian environments.</title>
        <authorList>
            <person name="Alvarenga D.O."/>
            <person name="Andreote A.P.D."/>
            <person name="Branco L.H.Z."/>
            <person name="Delbaje E."/>
            <person name="Cruz R.B."/>
            <person name="Varani A.M."/>
            <person name="Fiore M.F."/>
        </authorList>
    </citation>
    <scope>NUCLEOTIDE SEQUENCE [LARGE SCALE GENOMIC DNA]</scope>
    <source>
        <strain evidence="2 3">CENA67</strain>
    </source>
</reference>
<organism evidence="2 3">
    <name type="scientific">Amazonocrinis nigriterrae CENA67</name>
    <dbReference type="NCBI Taxonomy" id="2794033"/>
    <lineage>
        <taxon>Bacteria</taxon>
        <taxon>Bacillati</taxon>
        <taxon>Cyanobacteriota</taxon>
        <taxon>Cyanophyceae</taxon>
        <taxon>Nostocales</taxon>
        <taxon>Nostocaceae</taxon>
        <taxon>Amazonocrinis</taxon>
        <taxon>Amazonocrinis nigriterrae</taxon>
    </lineage>
</organism>
<protein>
    <submittedName>
        <fullName evidence="2">Ferredoxin</fullName>
    </submittedName>
</protein>
<feature type="region of interest" description="Disordered" evidence="1">
    <location>
        <begin position="1"/>
        <end position="20"/>
    </location>
</feature>
<evidence type="ECO:0000256" key="1">
    <source>
        <dbReference type="SAM" id="MobiDB-lite"/>
    </source>
</evidence>
<proteinExistence type="predicted"/>
<sequence length="157" mass="17875">MSNNTVIQKSRQIPKTTKPPDNQALSNCVETLGLAKIQRHIFLCADQTVANCCSKQASVEAWEYLKKRLKELKLDRPQESRPTCIFRTKANCLRVCCSGPIMVVYPDGVWYRQANPEVIERIIQEHLIGNKVVEEYAFLTHPLPETPLLACEHLIEA</sequence>
<dbReference type="EMBL" id="JAECZC010000009">
    <property type="protein sequence ID" value="MBH8562067.1"/>
    <property type="molecule type" value="Genomic_DNA"/>
</dbReference>
<dbReference type="Proteomes" id="UP000632766">
    <property type="component" value="Unassembled WGS sequence"/>
</dbReference>
<dbReference type="RefSeq" id="WP_198124041.1">
    <property type="nucleotide sequence ID" value="NZ_JAECZC010000009.1"/>
</dbReference>
<keyword evidence="3" id="KW-1185">Reference proteome</keyword>
<name>A0A8J7HRE2_9NOST</name>
<accession>A0A8J7HRE2</accession>
<dbReference type="AlphaFoldDB" id="A0A8J7HRE2"/>
<dbReference type="CDD" id="cd02980">
    <property type="entry name" value="TRX_Fd_family"/>
    <property type="match status" value="1"/>
</dbReference>
<evidence type="ECO:0000313" key="2">
    <source>
        <dbReference type="EMBL" id="MBH8562067.1"/>
    </source>
</evidence>
<dbReference type="Gene3D" id="3.40.30.10">
    <property type="entry name" value="Glutaredoxin"/>
    <property type="match status" value="1"/>
</dbReference>